<dbReference type="NCBIfam" id="TIGR00114">
    <property type="entry name" value="lumazine-synth"/>
    <property type="match status" value="1"/>
</dbReference>
<evidence type="ECO:0000313" key="10">
    <source>
        <dbReference type="Proteomes" id="UP000656367"/>
    </source>
</evidence>
<dbReference type="InterPro" id="IPR036467">
    <property type="entry name" value="LS/RS_sf"/>
</dbReference>
<reference evidence="9 11" key="3">
    <citation type="submission" date="2022-06" db="EMBL/GenBank/DDBJ databases">
        <title>Haloarcula sp. a new haloarchaeum isolate from saline soil.</title>
        <authorList>
            <person name="Strakova D."/>
            <person name="Galisteo C."/>
            <person name="Sanchez-Porro C."/>
            <person name="Ventosa A."/>
        </authorList>
    </citation>
    <scope>NUCLEOTIDE SEQUENCE [LARGE SCALE GENOMIC DNA]</scope>
    <source>
        <strain evidence="9 11">JCM 15760</strain>
    </source>
</reference>
<dbReference type="GO" id="GO:0000906">
    <property type="term" value="F:6,7-dimethyl-8-ribityllumazine synthase activity"/>
    <property type="evidence" value="ECO:0007669"/>
    <property type="project" value="UniProtKB-UniRule"/>
</dbReference>
<organism evidence="8 10">
    <name type="scientific">Haloarcula argentinensis</name>
    <dbReference type="NCBI Taxonomy" id="43776"/>
    <lineage>
        <taxon>Archaea</taxon>
        <taxon>Methanobacteriati</taxon>
        <taxon>Methanobacteriota</taxon>
        <taxon>Stenosarchaea group</taxon>
        <taxon>Halobacteria</taxon>
        <taxon>Halobacteriales</taxon>
        <taxon>Haloarculaceae</taxon>
        <taxon>Haloarcula</taxon>
    </lineage>
</organism>
<dbReference type="InterPro" id="IPR034964">
    <property type="entry name" value="LS"/>
</dbReference>
<dbReference type="EMBL" id="BMON01000001">
    <property type="protein sequence ID" value="GGM29651.1"/>
    <property type="molecule type" value="Genomic_DNA"/>
</dbReference>
<dbReference type="GO" id="GO:0009231">
    <property type="term" value="P:riboflavin biosynthetic process"/>
    <property type="evidence" value="ECO:0007669"/>
    <property type="project" value="UniProtKB-UniPathway"/>
</dbReference>
<evidence type="ECO:0000313" key="8">
    <source>
        <dbReference type="EMBL" id="GGM29651.1"/>
    </source>
</evidence>
<evidence type="ECO:0000256" key="2">
    <source>
        <dbReference type="ARBA" id="ARBA00007424"/>
    </source>
</evidence>
<dbReference type="OrthoDB" id="7610at2157"/>
<comment type="pathway">
    <text evidence="1">Cofactor biosynthesis; riboflavin biosynthesis; riboflavin from 2-hydroxy-3-oxobutyl phosphate and 5-amino-6-(D-ribitylamino)uracil: step 1/2.</text>
</comment>
<evidence type="ECO:0000256" key="6">
    <source>
        <dbReference type="ARBA" id="ARBA00048785"/>
    </source>
</evidence>
<dbReference type="UniPathway" id="UPA00275">
    <property type="reaction ID" value="UER00404"/>
</dbReference>
<keyword evidence="4" id="KW-0686">Riboflavin biosynthesis</keyword>
<sequence length="134" mass="14264">MVSLGLVIAQFYEDIAESMEEQALNKASQLDAEIARTVSIRGVYDSPLAADRLARRNEIDAVAVLGAVISGDTDHDQVVAHTAARKLSDVSLQRDTPVAFGIIGPGMSSAEASERIEYGVEAIPIAVETVKELP</sequence>
<evidence type="ECO:0000256" key="1">
    <source>
        <dbReference type="ARBA" id="ARBA00004917"/>
    </source>
</evidence>
<dbReference type="Proteomes" id="UP000656367">
    <property type="component" value="Unassembled WGS sequence"/>
</dbReference>
<evidence type="ECO:0000313" key="11">
    <source>
        <dbReference type="Proteomes" id="UP001248536"/>
    </source>
</evidence>
<dbReference type="PANTHER" id="PTHR21058:SF0">
    <property type="entry name" value="6,7-DIMETHYL-8-RIBITYLLUMAZINE SYNTHASE"/>
    <property type="match status" value="1"/>
</dbReference>
<dbReference type="EMBL" id="JAMQCP010000001">
    <property type="protein sequence ID" value="MDS0252767.1"/>
    <property type="molecule type" value="Genomic_DNA"/>
</dbReference>
<keyword evidence="5 9" id="KW-0808">Transferase</keyword>
<reference evidence="8" key="1">
    <citation type="journal article" date="2014" name="Int. J. Syst. Evol. Microbiol.">
        <title>Complete genome sequence of Corynebacterium casei LMG S-19264T (=DSM 44701T), isolated from a smear-ripened cheese.</title>
        <authorList>
            <consortium name="US DOE Joint Genome Institute (JGI-PGF)"/>
            <person name="Walter F."/>
            <person name="Albersmeier A."/>
            <person name="Kalinowski J."/>
            <person name="Ruckert C."/>
        </authorList>
    </citation>
    <scope>NUCLEOTIDE SEQUENCE</scope>
    <source>
        <strain evidence="8">JCM 15759</strain>
    </source>
</reference>
<dbReference type="PANTHER" id="PTHR21058">
    <property type="entry name" value="6,7-DIMETHYL-8-RIBITYLLUMAZINE SYNTHASE DMRL SYNTHASE LUMAZINE SYNTHASE"/>
    <property type="match status" value="1"/>
</dbReference>
<dbReference type="GO" id="GO:0009349">
    <property type="term" value="C:riboflavin synthase complex"/>
    <property type="evidence" value="ECO:0007669"/>
    <property type="project" value="UniProtKB-UniRule"/>
</dbReference>
<evidence type="ECO:0000256" key="5">
    <source>
        <dbReference type="ARBA" id="ARBA00022679"/>
    </source>
</evidence>
<comment type="caution">
    <text evidence="8">The sequence shown here is derived from an EMBL/GenBank/DDBJ whole genome shotgun (WGS) entry which is preliminary data.</text>
</comment>
<dbReference type="Gene3D" id="3.40.50.960">
    <property type="entry name" value="Lumazine/riboflavin synthase"/>
    <property type="match status" value="1"/>
</dbReference>
<dbReference type="RefSeq" id="WP_005535424.1">
    <property type="nucleotide sequence ID" value="NZ_BAABDY010000003.1"/>
</dbReference>
<accession>A0A830FB53</accession>
<keyword evidence="11" id="KW-1185">Reference proteome</keyword>
<evidence type="ECO:0000256" key="7">
    <source>
        <dbReference type="NCBIfam" id="TIGR00114"/>
    </source>
</evidence>
<dbReference type="EC" id="2.5.1.78" evidence="3 7"/>
<proteinExistence type="inferred from homology"/>
<evidence type="ECO:0000256" key="4">
    <source>
        <dbReference type="ARBA" id="ARBA00022619"/>
    </source>
</evidence>
<dbReference type="AlphaFoldDB" id="A0A830FB53"/>
<comment type="similarity">
    <text evidence="2">Belongs to the DMRL synthase family.</text>
</comment>
<dbReference type="SUPFAM" id="SSF52121">
    <property type="entry name" value="Lumazine synthase"/>
    <property type="match status" value="1"/>
</dbReference>
<comment type="catalytic activity">
    <reaction evidence="6">
        <text>(2S)-2-hydroxy-3-oxobutyl phosphate + 5-amino-6-(D-ribitylamino)uracil = 6,7-dimethyl-8-(1-D-ribityl)lumazine + phosphate + 2 H2O + H(+)</text>
        <dbReference type="Rhea" id="RHEA:26152"/>
        <dbReference type="ChEBI" id="CHEBI:15377"/>
        <dbReference type="ChEBI" id="CHEBI:15378"/>
        <dbReference type="ChEBI" id="CHEBI:15934"/>
        <dbReference type="ChEBI" id="CHEBI:43474"/>
        <dbReference type="ChEBI" id="CHEBI:58201"/>
        <dbReference type="ChEBI" id="CHEBI:58830"/>
        <dbReference type="EC" id="2.5.1.78"/>
    </reaction>
</comment>
<evidence type="ECO:0000256" key="3">
    <source>
        <dbReference type="ARBA" id="ARBA00012664"/>
    </source>
</evidence>
<evidence type="ECO:0000313" key="9">
    <source>
        <dbReference type="EMBL" id="MDS0252767.1"/>
    </source>
</evidence>
<name>A0A830FB53_HALAR</name>
<dbReference type="InterPro" id="IPR002180">
    <property type="entry name" value="LS/RS"/>
</dbReference>
<dbReference type="Pfam" id="PF00885">
    <property type="entry name" value="DMRL_synthase"/>
    <property type="match status" value="1"/>
</dbReference>
<gene>
    <name evidence="9" type="primary">ribH</name>
    <name evidence="8" type="ORF">GCM10009006_09000</name>
    <name evidence="9" type="ORF">NC662_03445</name>
</gene>
<dbReference type="Proteomes" id="UP001248536">
    <property type="component" value="Unassembled WGS sequence"/>
</dbReference>
<reference evidence="8" key="2">
    <citation type="submission" date="2020-09" db="EMBL/GenBank/DDBJ databases">
        <authorList>
            <person name="Sun Q."/>
            <person name="Ohkuma M."/>
        </authorList>
    </citation>
    <scope>NUCLEOTIDE SEQUENCE</scope>
    <source>
        <strain evidence="8">JCM 15759</strain>
    </source>
</reference>
<protein>
    <recommendedName>
        <fullName evidence="3 7">6,7-dimethyl-8-ribityllumazine synthase</fullName>
        <ecNumber evidence="3 7">2.5.1.78</ecNumber>
    </recommendedName>
</protein>